<keyword evidence="11" id="KW-1185">Reference proteome</keyword>
<dbReference type="InterPro" id="IPR001275">
    <property type="entry name" value="DM_DNA-bd"/>
</dbReference>
<dbReference type="GeneID" id="117031672"/>
<reference evidence="10 11" key="3">
    <citation type="submission" date="2018-12" db="EMBL/GenBank/DDBJ databases">
        <title>G10K-VGP greater horseshoe bat female genome, primary haplotype.</title>
        <authorList>
            <person name="Teeling E."/>
            <person name="Myers G."/>
            <person name="Vernes S."/>
            <person name="Pippel M."/>
            <person name="Winkler S."/>
            <person name="Fedrigo O."/>
            <person name="Rhie A."/>
            <person name="Koren S."/>
            <person name="Phillippy A."/>
            <person name="Lewin H."/>
            <person name="Damas J."/>
            <person name="Howe K."/>
            <person name="Mountcastle J."/>
            <person name="Jarvis E.D."/>
        </authorList>
    </citation>
    <scope>NUCLEOTIDE SEQUENCE [LARGE SCALE GENOMIC DNA]</scope>
</reference>
<dbReference type="RefSeq" id="XP_032978102.1">
    <property type="nucleotide sequence ID" value="XM_033122211.1"/>
</dbReference>
<reference evidence="9 12" key="4">
    <citation type="journal article" date="2020" name="Nature">
        <title>Six reference-quality genomes reveal evolution of bat adaptations.</title>
        <authorList>
            <person name="Jebb D."/>
            <person name="Huang Z."/>
            <person name="Pippel M."/>
            <person name="Hughes G.M."/>
            <person name="Lavrichenko K."/>
            <person name="Devanna P."/>
            <person name="Winkler S."/>
            <person name="Jermiin L.S."/>
            <person name="Skirmuntt E.C."/>
            <person name="Katzourakis A."/>
            <person name="Burkitt-Gray L."/>
            <person name="Ray D.A."/>
            <person name="Sullivan K.A.M."/>
            <person name="Roscito J.G."/>
            <person name="Kirilenko B.M."/>
            <person name="Davalos L.M."/>
            <person name="Corthals A.P."/>
            <person name="Power M.L."/>
            <person name="Jones G."/>
            <person name="Ransome R.D."/>
            <person name="Dechmann D.K.N."/>
            <person name="Locatelli A.G."/>
            <person name="Puechmaille S.J."/>
            <person name="Fedrigo O."/>
            <person name="Jarvis E.D."/>
            <person name="Hiller M."/>
            <person name="Vernes S.C."/>
            <person name="Myers E.W."/>
            <person name="Teeling E.C."/>
        </authorList>
    </citation>
    <scope>NUCLEOTIDE SEQUENCE [LARGE SCALE GENOMIC DNA]</scope>
    <source>
        <strain evidence="9">MRhiFer1</strain>
        <tissue evidence="9">Lung</tissue>
    </source>
</reference>
<dbReference type="CTD" id="63951"/>
<dbReference type="GeneTree" id="ENSGT00940000160640"/>
<dbReference type="Ensembl" id="ENSRFET00010011880.1">
    <property type="protein sequence ID" value="ENSRFEP00010010868.1"/>
    <property type="gene ID" value="ENSRFEG00010007378.1"/>
</dbReference>
<dbReference type="RefSeq" id="XP_032978101.1">
    <property type="nucleotide sequence ID" value="XM_033122210.1"/>
</dbReference>
<dbReference type="PROSITE" id="PS40000">
    <property type="entry name" value="DM_1"/>
    <property type="match status" value="1"/>
</dbReference>
<dbReference type="PANTHER" id="PTHR12322">
    <property type="entry name" value="DOUBLESEX AND MAB-3 RELATED TRANSCRIPTION FACTOR DMRT"/>
    <property type="match status" value="1"/>
</dbReference>
<evidence type="ECO:0000313" key="12">
    <source>
        <dbReference type="Proteomes" id="UP000585614"/>
    </source>
</evidence>
<dbReference type="SUPFAM" id="SSF82927">
    <property type="entry name" value="Cysteine-rich DNA binding domain, (DM domain)"/>
    <property type="match status" value="1"/>
</dbReference>
<feature type="DNA-binding region" description="DM" evidence="6">
    <location>
        <begin position="93"/>
        <end position="140"/>
    </location>
</feature>
<gene>
    <name evidence="10" type="primary">DMRTA1</name>
    <name evidence="9" type="ORF">mRhiFer1_003976</name>
</gene>
<sequence length="499" mass="53009">MEHSQCGSRDRSGSCRPHLAPGLVAAPPPLSPVLPVTPGIPVPPTFLRPPSLLLRAAAAAAASSAGRGGCPSAPGLEKGVGMVGCGYPRTPKCARCRNHGVVSALKGHKRFCRWRDCACAKCTLIAERQRVMAAQVALRRQQAQEESEARGLQRLLYSGPAGPGVRNCGGGSGTEDPLAASVPAAVTALGLDALRQTSGLATPAFDVFQPDYTEEKQEQRDNKWDSCQSGQDGPVSKSHQLTLGSAPKSNGVIVKQNVRPSISENSNKDDSIQSPYSGEQSEGEESPRSLSSSDLESGNESEWAKDFTAARARLPTVSSRPRDPLDILTKIFPSYRRSRLEGILQFCKGDVVQAIEQVLNGKEHKSDTRDLASSGELENTAFQRASNFSLAGIGFGTLGNKSAFSPLQTASTSYGGDSSLYSLNPRLGISPLRLAYSSPGRGLSGFMSPYLTPGLVPALPFRPVLDYAFSGMIRDSSYLSSKDSVAGGRLYSRLNQDKL</sequence>
<dbReference type="Pfam" id="PF00751">
    <property type="entry name" value="DM"/>
    <property type="match status" value="1"/>
</dbReference>
<dbReference type="SUPFAM" id="SSF46934">
    <property type="entry name" value="UBA-like"/>
    <property type="match status" value="1"/>
</dbReference>
<evidence type="ECO:0000313" key="11">
    <source>
        <dbReference type="Proteomes" id="UP000472240"/>
    </source>
</evidence>
<dbReference type="GO" id="GO:0046872">
    <property type="term" value="F:metal ion binding"/>
    <property type="evidence" value="ECO:0007669"/>
    <property type="project" value="UniProtKB-KW"/>
</dbReference>
<dbReference type="EMBL" id="JACAGC010000012">
    <property type="protein sequence ID" value="KAF6327193.1"/>
    <property type="molecule type" value="Genomic_DNA"/>
</dbReference>
<feature type="domain" description="DM" evidence="8">
    <location>
        <begin position="93"/>
        <end position="140"/>
    </location>
</feature>
<evidence type="ECO:0000256" key="1">
    <source>
        <dbReference type="ARBA" id="ARBA00006834"/>
    </source>
</evidence>
<reference evidence="10 11" key="1">
    <citation type="journal article" date="2015" name="Annu Rev Anim Biosci">
        <title>The Genome 10K Project: a way forward.</title>
        <authorList>
            <person name="Koepfli K.P."/>
            <person name="Paten B."/>
            <person name="O'Brien S.J."/>
            <person name="Koepfli K.P."/>
            <person name="Paten B."/>
            <person name="Antunes A."/>
            <person name="Belov K."/>
            <person name="Bustamante C."/>
            <person name="Castoe T.A."/>
            <person name="Clawson H."/>
            <person name="Crawford A.J."/>
            <person name="Diekhans M."/>
            <person name="Distel D."/>
            <person name="Durbin R."/>
            <person name="Earl D."/>
            <person name="Fujita M.K."/>
            <person name="Gamble T."/>
            <person name="Georges A."/>
            <person name="Gemmell N."/>
            <person name="Gilbert M.T."/>
            <person name="Graves J.M."/>
            <person name="Green R.E."/>
            <person name="Hickey G."/>
            <person name="Jarvis E.D."/>
            <person name="Johnson W."/>
            <person name="Komissarov A."/>
            <person name="Korf I."/>
            <person name="Kuhn R."/>
            <person name="Larkin D.M."/>
            <person name="Lewin H."/>
            <person name="Lopez J.V."/>
            <person name="Ma J."/>
            <person name="Marques-Bonet T."/>
            <person name="Miller W."/>
            <person name="Murphy R."/>
            <person name="Pevzner P."/>
            <person name="Shapiro B."/>
            <person name="Steiner C."/>
            <person name="Tamazian G."/>
            <person name="Venkatesh B."/>
            <person name="Wang J."/>
            <person name="Wayne R."/>
            <person name="Wiley E."/>
            <person name="Yang H."/>
            <person name="Zhang G."/>
            <person name="Haussler D."/>
            <person name="Ryder O."/>
            <person name="O'Brien S.J."/>
        </authorList>
    </citation>
    <scope>NUCLEOTIDE SEQUENCE</scope>
</reference>
<feature type="compositionally biased region" description="Polar residues" evidence="7">
    <location>
        <begin position="225"/>
        <end position="243"/>
    </location>
</feature>
<dbReference type="GO" id="GO:0001541">
    <property type="term" value="P:ovarian follicle development"/>
    <property type="evidence" value="ECO:0007669"/>
    <property type="project" value="Ensembl"/>
</dbReference>
<dbReference type="OMA" id="RELQFMY"/>
<dbReference type="RefSeq" id="XP_032978103.1">
    <property type="nucleotide sequence ID" value="XM_033122212.1"/>
</dbReference>
<dbReference type="CDD" id="cd14417">
    <property type="entry name" value="CUE_DMA_DMRTA1"/>
    <property type="match status" value="1"/>
</dbReference>
<dbReference type="Proteomes" id="UP000472240">
    <property type="component" value="Chromosome 12"/>
</dbReference>
<evidence type="ECO:0000313" key="10">
    <source>
        <dbReference type="Ensembl" id="ENSRFEP00010010868.1"/>
    </source>
</evidence>
<accession>A0A671EGN6</accession>
<organism evidence="10 11">
    <name type="scientific">Rhinolophus ferrumequinum</name>
    <name type="common">Greater horseshoe bat</name>
    <dbReference type="NCBI Taxonomy" id="59479"/>
    <lineage>
        <taxon>Eukaryota</taxon>
        <taxon>Metazoa</taxon>
        <taxon>Chordata</taxon>
        <taxon>Craniata</taxon>
        <taxon>Vertebrata</taxon>
        <taxon>Euteleostomi</taxon>
        <taxon>Mammalia</taxon>
        <taxon>Eutheria</taxon>
        <taxon>Laurasiatheria</taxon>
        <taxon>Chiroptera</taxon>
        <taxon>Yinpterochiroptera</taxon>
        <taxon>Rhinolophoidea</taxon>
        <taxon>Rhinolophidae</taxon>
        <taxon>Rhinolophinae</taxon>
        <taxon>Rhinolophus</taxon>
    </lineage>
</organism>
<dbReference type="KEGG" id="rfq:117031672"/>
<dbReference type="InterPro" id="IPR036407">
    <property type="entry name" value="DM_DNA-bd_sf"/>
</dbReference>
<name>A0A671EGN6_RHIFE</name>
<dbReference type="Pfam" id="PF03474">
    <property type="entry name" value="DMA"/>
    <property type="match status" value="1"/>
</dbReference>
<dbReference type="GO" id="GO:0008344">
    <property type="term" value="P:adult locomotory behavior"/>
    <property type="evidence" value="ECO:0007669"/>
    <property type="project" value="UniProtKB-ARBA"/>
</dbReference>
<evidence type="ECO:0000256" key="4">
    <source>
        <dbReference type="ARBA" id="ARBA00023125"/>
    </source>
</evidence>
<keyword evidence="5 6" id="KW-0539">Nucleus</keyword>
<dbReference type="InterPro" id="IPR005173">
    <property type="entry name" value="DMA"/>
</dbReference>
<dbReference type="SMART" id="SM00301">
    <property type="entry name" value="DM"/>
    <property type="match status" value="1"/>
</dbReference>
<dbReference type="AlphaFoldDB" id="A0A671EGN6"/>
<dbReference type="GO" id="GO:0000981">
    <property type="term" value="F:DNA-binding transcription factor activity, RNA polymerase II-specific"/>
    <property type="evidence" value="ECO:0007669"/>
    <property type="project" value="TreeGrafter"/>
</dbReference>
<dbReference type="GO" id="GO:0005634">
    <property type="term" value="C:nucleus"/>
    <property type="evidence" value="ECO:0007669"/>
    <property type="project" value="UniProtKB-SubCell"/>
</dbReference>
<dbReference type="Pfam" id="PF20624">
    <property type="entry name" value="DMRT5_DMB"/>
    <property type="match status" value="1"/>
</dbReference>
<dbReference type="Proteomes" id="UP000585614">
    <property type="component" value="Unassembled WGS sequence"/>
</dbReference>
<keyword evidence="4 6" id="KW-0238">DNA-binding</keyword>
<evidence type="ECO:0000256" key="3">
    <source>
        <dbReference type="ARBA" id="ARBA00022833"/>
    </source>
</evidence>
<dbReference type="InterPro" id="IPR046472">
    <property type="entry name" value="DMRT5_1_DMB_dom"/>
</dbReference>
<feature type="compositionally biased region" description="Basic and acidic residues" evidence="7">
    <location>
        <begin position="213"/>
        <end position="224"/>
    </location>
</feature>
<evidence type="ECO:0000256" key="2">
    <source>
        <dbReference type="ARBA" id="ARBA00022723"/>
    </source>
</evidence>
<feature type="region of interest" description="Disordered" evidence="7">
    <location>
        <begin position="213"/>
        <end position="302"/>
    </location>
</feature>
<dbReference type="InterPro" id="IPR026607">
    <property type="entry name" value="DMRT"/>
</dbReference>
<evidence type="ECO:0000256" key="5">
    <source>
        <dbReference type="ARBA" id="ARBA00023242"/>
    </source>
</evidence>
<protein>
    <submittedName>
        <fullName evidence="9 10">DMRT like family A1</fullName>
    </submittedName>
</protein>
<comment type="subcellular location">
    <subcellularLocation>
        <location evidence="6">Nucleus</location>
    </subcellularLocation>
</comment>
<proteinExistence type="inferred from homology"/>
<dbReference type="Gene3D" id="4.10.1040.10">
    <property type="entry name" value="DM DNA-binding domain"/>
    <property type="match status" value="1"/>
</dbReference>
<evidence type="ECO:0000256" key="7">
    <source>
        <dbReference type="SAM" id="MobiDB-lite"/>
    </source>
</evidence>
<dbReference type="PANTHER" id="PTHR12322:SF71">
    <property type="entry name" value="DOUBLESEX- AND MAB-3-RELATED TRANSCRIPTION FACTOR A1"/>
    <property type="match status" value="1"/>
</dbReference>
<dbReference type="GO" id="GO:0060179">
    <property type="term" value="P:male mating behavior"/>
    <property type="evidence" value="ECO:0007669"/>
    <property type="project" value="Ensembl"/>
</dbReference>
<reference evidence="10" key="5">
    <citation type="submission" date="2025-05" db="UniProtKB">
        <authorList>
            <consortium name="Ensembl"/>
        </authorList>
    </citation>
    <scope>IDENTIFICATION</scope>
</reference>
<dbReference type="GO" id="GO:0000978">
    <property type="term" value="F:RNA polymerase II cis-regulatory region sequence-specific DNA binding"/>
    <property type="evidence" value="ECO:0007669"/>
    <property type="project" value="TreeGrafter"/>
</dbReference>
<evidence type="ECO:0000256" key="6">
    <source>
        <dbReference type="PROSITE-ProRule" id="PRU00070"/>
    </source>
</evidence>
<dbReference type="InterPro" id="IPR009060">
    <property type="entry name" value="UBA-like_sf"/>
</dbReference>
<dbReference type="OrthoDB" id="6162476at2759"/>
<reference evidence="10 11" key="2">
    <citation type="journal article" date="2018" name="Annu Rev Anim Biosci">
        <title>Bat Biology, Genomes, and the Bat1K Project: To Generate Chromosome-Level Genomes for All Living Bat Species.</title>
        <authorList>
            <person name="Teeling E.C."/>
            <person name="Vernes S.C."/>
            <person name="Davalos L.M."/>
            <person name="Ray D.A."/>
            <person name="Gilbert M.T.P."/>
            <person name="Myers E."/>
        </authorList>
    </citation>
    <scope>NUCLEOTIDE SEQUENCE</scope>
</reference>
<dbReference type="GO" id="GO:0042802">
    <property type="term" value="F:identical protein binding"/>
    <property type="evidence" value="ECO:0007669"/>
    <property type="project" value="Ensembl"/>
</dbReference>
<keyword evidence="2 6" id="KW-0479">Metal-binding</keyword>
<keyword evidence="3 6" id="KW-0862">Zinc</keyword>
<comment type="similarity">
    <text evidence="1">Belongs to the DMRT family.</text>
</comment>
<feature type="compositionally biased region" description="Low complexity" evidence="7">
    <location>
        <begin position="288"/>
        <end position="301"/>
    </location>
</feature>
<evidence type="ECO:0000259" key="8">
    <source>
        <dbReference type="PROSITE" id="PS50809"/>
    </source>
</evidence>
<dbReference type="PROSITE" id="PS50809">
    <property type="entry name" value="DM_2"/>
    <property type="match status" value="1"/>
</dbReference>
<evidence type="ECO:0000313" key="9">
    <source>
        <dbReference type="EMBL" id="KAF6327193.1"/>
    </source>
</evidence>
<dbReference type="FunFam" id="4.10.1040.10:FF:000001">
    <property type="entry name" value="doublesex- and mab-3-related transcription factor 1"/>
    <property type="match status" value="1"/>
</dbReference>